<keyword evidence="5" id="KW-1185">Reference proteome</keyword>
<dbReference type="Proteomes" id="UP000824469">
    <property type="component" value="Unassembled WGS sequence"/>
</dbReference>
<organism evidence="4 5">
    <name type="scientific">Taxus chinensis</name>
    <name type="common">Chinese yew</name>
    <name type="synonym">Taxus wallichiana var. chinensis</name>
    <dbReference type="NCBI Taxonomy" id="29808"/>
    <lineage>
        <taxon>Eukaryota</taxon>
        <taxon>Viridiplantae</taxon>
        <taxon>Streptophyta</taxon>
        <taxon>Embryophyta</taxon>
        <taxon>Tracheophyta</taxon>
        <taxon>Spermatophyta</taxon>
        <taxon>Pinopsida</taxon>
        <taxon>Pinidae</taxon>
        <taxon>Conifers II</taxon>
        <taxon>Cupressales</taxon>
        <taxon>Taxaceae</taxon>
        <taxon>Taxus</taxon>
    </lineage>
</organism>
<name>A0AA38GS39_TAXCH</name>
<gene>
    <name evidence="4" type="ORF">KI387_007879</name>
</gene>
<dbReference type="Pfam" id="PF03602">
    <property type="entry name" value="Cons_hypoth95"/>
    <property type="match status" value="1"/>
</dbReference>
<dbReference type="SUPFAM" id="SSF53335">
    <property type="entry name" value="S-adenosyl-L-methionine-dependent methyltransferases"/>
    <property type="match status" value="1"/>
</dbReference>
<feature type="compositionally biased region" description="Polar residues" evidence="3">
    <location>
        <begin position="1"/>
        <end position="23"/>
    </location>
</feature>
<comment type="caution">
    <text evidence="4">The sequence shown here is derived from an EMBL/GenBank/DDBJ whole genome shotgun (WGS) entry which is preliminary data.</text>
</comment>
<dbReference type="GO" id="GO:0008168">
    <property type="term" value="F:methyltransferase activity"/>
    <property type="evidence" value="ECO:0007669"/>
    <property type="project" value="UniProtKB-KW"/>
</dbReference>
<evidence type="ECO:0008006" key="6">
    <source>
        <dbReference type="Google" id="ProtNLM"/>
    </source>
</evidence>
<evidence type="ECO:0000313" key="5">
    <source>
        <dbReference type="Proteomes" id="UP000824469"/>
    </source>
</evidence>
<dbReference type="GO" id="GO:0031167">
    <property type="term" value="P:rRNA methylation"/>
    <property type="evidence" value="ECO:0007669"/>
    <property type="project" value="InterPro"/>
</dbReference>
<dbReference type="InterPro" id="IPR004398">
    <property type="entry name" value="RNA_MeTrfase_RsmD"/>
</dbReference>
<feature type="compositionally biased region" description="Basic and acidic residues" evidence="3">
    <location>
        <begin position="35"/>
        <end position="52"/>
    </location>
</feature>
<evidence type="ECO:0000313" key="4">
    <source>
        <dbReference type="EMBL" id="KAH9327701.1"/>
    </source>
</evidence>
<evidence type="ECO:0000256" key="1">
    <source>
        <dbReference type="ARBA" id="ARBA00022603"/>
    </source>
</evidence>
<dbReference type="OMA" id="SFIVVEY"/>
<evidence type="ECO:0000256" key="2">
    <source>
        <dbReference type="ARBA" id="ARBA00022679"/>
    </source>
</evidence>
<feature type="non-terminal residue" evidence="4">
    <location>
        <position position="1"/>
    </location>
</feature>
<dbReference type="InterPro" id="IPR029063">
    <property type="entry name" value="SAM-dependent_MTases_sf"/>
</dbReference>
<feature type="region of interest" description="Disordered" evidence="3">
    <location>
        <begin position="1"/>
        <end position="60"/>
    </location>
</feature>
<dbReference type="EMBL" id="JAHRHJ020000002">
    <property type="protein sequence ID" value="KAH9327701.1"/>
    <property type="molecule type" value="Genomic_DNA"/>
</dbReference>
<keyword evidence="2" id="KW-0808">Transferase</keyword>
<dbReference type="PANTHER" id="PTHR43542">
    <property type="entry name" value="METHYLTRANSFERASE"/>
    <property type="match status" value="1"/>
</dbReference>
<dbReference type="Gene3D" id="3.40.50.150">
    <property type="entry name" value="Vaccinia Virus protein VP39"/>
    <property type="match status" value="1"/>
</dbReference>
<accession>A0AA38GS39</accession>
<dbReference type="AlphaFoldDB" id="A0AA38GS39"/>
<dbReference type="CDD" id="cd02440">
    <property type="entry name" value="AdoMet_MTases"/>
    <property type="match status" value="1"/>
</dbReference>
<protein>
    <recommendedName>
        <fullName evidence="6">rRNA methyltransferase</fullName>
    </recommendedName>
</protein>
<dbReference type="PANTHER" id="PTHR43542:SF1">
    <property type="entry name" value="METHYLTRANSFERASE"/>
    <property type="match status" value="1"/>
</dbReference>
<keyword evidence="1" id="KW-0489">Methyltransferase</keyword>
<sequence>ERSQRVENQGEQIYEQYGTNSGTLAPRTPKVRKLSKGEYRRFKERQHMEEKGMLSASGVKEDPRKTHRILKVIRGSARGRKLLSPAGMDVRPMMEVVRRASFDMIQVSCGCPTSLLPGRWLDLYSGTGSVGIEAISRGCSEVHFVEMDPWVVEKVLRPNLIHTGFEEQSVIHMARVEAFLEESEKTNSKHGSFDYISVTPPYQLVDYNVLMDQLSRSTLVGKDAFILVEYPKRTVMHDFCGSLVKIADKR</sequence>
<evidence type="ECO:0000256" key="3">
    <source>
        <dbReference type="SAM" id="MobiDB-lite"/>
    </source>
</evidence>
<reference evidence="4 5" key="1">
    <citation type="journal article" date="2021" name="Nat. Plants">
        <title>The Taxus genome provides insights into paclitaxel biosynthesis.</title>
        <authorList>
            <person name="Xiong X."/>
            <person name="Gou J."/>
            <person name="Liao Q."/>
            <person name="Li Y."/>
            <person name="Zhou Q."/>
            <person name="Bi G."/>
            <person name="Li C."/>
            <person name="Du R."/>
            <person name="Wang X."/>
            <person name="Sun T."/>
            <person name="Guo L."/>
            <person name="Liang H."/>
            <person name="Lu P."/>
            <person name="Wu Y."/>
            <person name="Zhang Z."/>
            <person name="Ro D.K."/>
            <person name="Shang Y."/>
            <person name="Huang S."/>
            <person name="Yan J."/>
        </authorList>
    </citation>
    <scope>NUCLEOTIDE SEQUENCE [LARGE SCALE GENOMIC DNA]</scope>
    <source>
        <strain evidence="4">Ta-2019</strain>
    </source>
</reference>
<feature type="non-terminal residue" evidence="4">
    <location>
        <position position="250"/>
    </location>
</feature>
<proteinExistence type="predicted"/>